<feature type="region of interest" description="Disordered" evidence="4">
    <location>
        <begin position="1"/>
        <end position="64"/>
    </location>
</feature>
<keyword evidence="1" id="KW-0519">Myristate</keyword>
<evidence type="ECO:0000313" key="6">
    <source>
        <dbReference type="Proteomes" id="UP000191144"/>
    </source>
</evidence>
<dbReference type="OrthoDB" id="4036141at2759"/>
<evidence type="ECO:0000256" key="1">
    <source>
        <dbReference type="ARBA" id="ARBA00022707"/>
    </source>
</evidence>
<feature type="compositionally biased region" description="Polar residues" evidence="4">
    <location>
        <begin position="16"/>
        <end position="36"/>
    </location>
</feature>
<keyword evidence="3" id="KW-0449">Lipoprotein</keyword>
<feature type="region of interest" description="Disordered" evidence="4">
    <location>
        <begin position="102"/>
        <end position="124"/>
    </location>
</feature>
<proteinExistence type="predicted"/>
<organism evidence="5 6">
    <name type="scientific">Lachancea meyersii CBS 8951</name>
    <dbReference type="NCBI Taxonomy" id="1266667"/>
    <lineage>
        <taxon>Eukaryota</taxon>
        <taxon>Fungi</taxon>
        <taxon>Dikarya</taxon>
        <taxon>Ascomycota</taxon>
        <taxon>Saccharomycotina</taxon>
        <taxon>Saccharomycetes</taxon>
        <taxon>Saccharomycetales</taxon>
        <taxon>Saccharomycetaceae</taxon>
        <taxon>Lachancea</taxon>
    </lineage>
</organism>
<dbReference type="Pfam" id="PF15811">
    <property type="entry name" value="SVIP"/>
    <property type="match status" value="1"/>
</dbReference>
<sequence length="124" mass="13531">MGSCLSKKSSKDGSRPANSSATQTTRRARNSQAFRSNESHHEAKTKEKNAVAGKTLGGATEKDFPARRAAGLAAAERFEKSQKELKNGELGKKLAKERAKTLNAHLKDNAESRRTEKETALVYD</sequence>
<keyword evidence="6" id="KW-1185">Reference proteome</keyword>
<evidence type="ECO:0000256" key="3">
    <source>
        <dbReference type="ARBA" id="ARBA00023288"/>
    </source>
</evidence>
<dbReference type="InterPro" id="IPR031632">
    <property type="entry name" value="SVIP"/>
</dbReference>
<gene>
    <name evidence="5" type="ORF">LAME_0C07910G</name>
</gene>
<dbReference type="Proteomes" id="UP000191144">
    <property type="component" value="Chromosome C"/>
</dbReference>
<evidence type="ECO:0000256" key="2">
    <source>
        <dbReference type="ARBA" id="ARBA00023139"/>
    </source>
</evidence>
<reference evidence="6" key="1">
    <citation type="submission" date="2016-03" db="EMBL/GenBank/DDBJ databases">
        <authorList>
            <person name="Devillers Hugo."/>
        </authorList>
    </citation>
    <scope>NUCLEOTIDE SEQUENCE [LARGE SCALE GENOMIC DNA]</scope>
</reference>
<evidence type="ECO:0000256" key="4">
    <source>
        <dbReference type="SAM" id="MobiDB-lite"/>
    </source>
</evidence>
<protein>
    <submittedName>
        <fullName evidence="5">LAME_0C07910g1_1</fullName>
    </submittedName>
</protein>
<feature type="compositionally biased region" description="Basic and acidic residues" evidence="4">
    <location>
        <begin position="37"/>
        <end position="49"/>
    </location>
</feature>
<dbReference type="EMBL" id="LT598479">
    <property type="protein sequence ID" value="SCU84035.1"/>
    <property type="molecule type" value="Genomic_DNA"/>
</dbReference>
<dbReference type="AlphaFoldDB" id="A0A1G4J311"/>
<keyword evidence="2" id="KW-0564">Palmitate</keyword>
<name>A0A1G4J311_9SACH</name>
<accession>A0A1G4J311</accession>
<evidence type="ECO:0000313" key="5">
    <source>
        <dbReference type="EMBL" id="SCU84035.1"/>
    </source>
</evidence>